<feature type="region of interest" description="Disordered" evidence="1">
    <location>
        <begin position="506"/>
        <end position="537"/>
    </location>
</feature>
<feature type="region of interest" description="Disordered" evidence="1">
    <location>
        <begin position="248"/>
        <end position="358"/>
    </location>
</feature>
<dbReference type="Proteomes" id="UP000092583">
    <property type="component" value="Unassembled WGS sequence"/>
</dbReference>
<feature type="compositionally biased region" description="Low complexity" evidence="1">
    <location>
        <begin position="1"/>
        <end position="28"/>
    </location>
</feature>
<dbReference type="AlphaFoldDB" id="A0A1B9IJJ2"/>
<protein>
    <submittedName>
        <fullName evidence="2">Uncharacterized protein</fullName>
    </submittedName>
</protein>
<gene>
    <name evidence="2" type="ORF">L486_06603</name>
</gene>
<sequence length="613" mass="67219">MSTPTPLSPSSSSMTYSSSSPTTPNSPSKLIFFPQPLSFDHDDEEEDVFAATPSSYRNQSLAKRKINDDFSSLAFGLGGIDKLPDEPFYPSTSSTFRDIDPLPAIPLNATQHPSSGSGGGTNGNQLLPSAIPCSNSGISQPVETQKEKRKPFGHTFLPPLPPQQKGVPTPLLPMGFLPPPSSWRSPCNRSPTKSTLRRTDSDILLPFEAEIQAEEIERPIKLNGHMRKSSNDSEMTIKLGNGFVALGVSPPQDFDDGDSGDFHSQPQKPMSINTYGHVYGIEPRSKPNISRTVSQRDPIAVRQEGYSGGSGNGNRYRSSSTTDINPKSPPQPSSPTPYSYKPHVSSPLNQNGRPTSPIPFAIDEDYFQPQWQATIGSRFTRPVSPSLPEDLLTPHAHNIYVHQTLSSAPKRPKSPTTARDSLNAVLTRHPKYEDGDDAEGYEEDSLDRLIRNAQRFESGSSSYFPNTPPESPSAHPYILPLPSNSNVIKSKTKSNGKRGFPILKSLFPPSPPPSSPSMNGCASPEVEDNDRPNENAYGQCQSSFDVNKVNERLKTQRGRICFEELEGVGQPFFEHENEDEGVGYRQGMKSGTHQNGKKDVFRPGTGRRWTLPF</sequence>
<feature type="region of interest" description="Disordered" evidence="1">
    <location>
        <begin position="587"/>
        <end position="613"/>
    </location>
</feature>
<feature type="compositionally biased region" description="Polar residues" evidence="1">
    <location>
        <begin position="123"/>
        <end position="143"/>
    </location>
</feature>
<feature type="region of interest" description="Disordered" evidence="1">
    <location>
        <begin position="404"/>
        <end position="424"/>
    </location>
</feature>
<evidence type="ECO:0000313" key="2">
    <source>
        <dbReference type="EMBL" id="OCF55848.1"/>
    </source>
</evidence>
<organism evidence="2 3">
    <name type="scientific">Kwoniella mangroviensis CBS 10435</name>
    <dbReference type="NCBI Taxonomy" id="1331196"/>
    <lineage>
        <taxon>Eukaryota</taxon>
        <taxon>Fungi</taxon>
        <taxon>Dikarya</taxon>
        <taxon>Basidiomycota</taxon>
        <taxon>Agaricomycotina</taxon>
        <taxon>Tremellomycetes</taxon>
        <taxon>Tremellales</taxon>
        <taxon>Cryptococcaceae</taxon>
        <taxon>Kwoniella</taxon>
    </lineage>
</organism>
<evidence type="ECO:0000256" key="1">
    <source>
        <dbReference type="SAM" id="MobiDB-lite"/>
    </source>
</evidence>
<reference evidence="3" key="2">
    <citation type="submission" date="2013-12" db="EMBL/GenBank/DDBJ databases">
        <title>Evolution of pathogenesis and genome organization in the Tremellales.</title>
        <authorList>
            <person name="Cuomo C."/>
            <person name="Litvintseva A."/>
            <person name="Heitman J."/>
            <person name="Chen Y."/>
            <person name="Sun S."/>
            <person name="Springer D."/>
            <person name="Dromer F."/>
            <person name="Young S."/>
            <person name="Zeng Q."/>
            <person name="Chapman S."/>
            <person name="Gujja S."/>
            <person name="Saif S."/>
            <person name="Birren B."/>
        </authorList>
    </citation>
    <scope>NUCLEOTIDE SEQUENCE [LARGE SCALE GENOMIC DNA]</scope>
    <source>
        <strain evidence="3">CBS 10435</strain>
    </source>
</reference>
<name>A0A1B9IJJ2_9TREE</name>
<keyword evidence="3" id="KW-1185">Reference proteome</keyword>
<feature type="region of interest" description="Disordered" evidence="1">
    <location>
        <begin position="89"/>
        <end position="166"/>
    </location>
</feature>
<dbReference type="OrthoDB" id="2565227at2759"/>
<accession>A0A1B9IJJ2</accession>
<reference evidence="2 3" key="1">
    <citation type="submission" date="2013-07" db="EMBL/GenBank/DDBJ databases">
        <title>The Genome Sequence of Kwoniella mangroviensis CBS10435.</title>
        <authorList>
            <consortium name="The Broad Institute Genome Sequencing Platform"/>
            <person name="Cuomo C."/>
            <person name="Litvintseva A."/>
            <person name="Chen Y."/>
            <person name="Heitman J."/>
            <person name="Sun S."/>
            <person name="Springer D."/>
            <person name="Dromer F."/>
            <person name="Young S.K."/>
            <person name="Zeng Q."/>
            <person name="Gargeya S."/>
            <person name="Fitzgerald M."/>
            <person name="Abouelleil A."/>
            <person name="Alvarado L."/>
            <person name="Berlin A.M."/>
            <person name="Chapman S.B."/>
            <person name="Dewar J."/>
            <person name="Goldberg J."/>
            <person name="Griggs A."/>
            <person name="Gujja S."/>
            <person name="Hansen M."/>
            <person name="Howarth C."/>
            <person name="Imamovic A."/>
            <person name="Larimer J."/>
            <person name="McCowan C."/>
            <person name="Murphy C."/>
            <person name="Pearson M."/>
            <person name="Priest M."/>
            <person name="Roberts A."/>
            <person name="Saif S."/>
            <person name="Shea T."/>
            <person name="Sykes S."/>
            <person name="Wortman J."/>
            <person name="Nusbaum C."/>
            <person name="Birren B."/>
        </authorList>
    </citation>
    <scope>NUCLEOTIDE SEQUENCE [LARGE SCALE GENOMIC DNA]</scope>
    <source>
        <strain evidence="2 3">CBS 10435</strain>
    </source>
</reference>
<proteinExistence type="predicted"/>
<dbReference type="EMBL" id="KI669465">
    <property type="protein sequence ID" value="OCF55848.1"/>
    <property type="molecule type" value="Genomic_DNA"/>
</dbReference>
<evidence type="ECO:0000313" key="3">
    <source>
        <dbReference type="Proteomes" id="UP000092583"/>
    </source>
</evidence>
<feature type="region of interest" description="Disordered" evidence="1">
    <location>
        <begin position="1"/>
        <end position="39"/>
    </location>
</feature>
<dbReference type="STRING" id="1331196.A0A1B9IJJ2"/>